<proteinExistence type="predicted"/>
<comment type="caution">
    <text evidence="1">The sequence shown here is derived from an EMBL/GenBank/DDBJ whole genome shotgun (WGS) entry which is preliminary data.</text>
</comment>
<name>A0A451GH02_9RHOB</name>
<dbReference type="AlphaFoldDB" id="A0A451GH02"/>
<keyword evidence="2" id="KW-1185">Reference proteome</keyword>
<sequence length="72" mass="7943">MRAAQKRIELQIDISNRQAYNTAALTGGAMGGKLPAFEKVFRPDPRNAKPQSEDMQEAMLRQLAIAWGAEIA</sequence>
<dbReference type="RefSeq" id="WP_128490777.1">
    <property type="nucleotide sequence ID" value="NZ_JBHLXB010000169.1"/>
</dbReference>
<gene>
    <name evidence="1" type="ORF">EP867_17625</name>
</gene>
<reference evidence="1 2" key="1">
    <citation type="journal article" date="2015" name="Int. J. Syst. Evol. Microbiol.">
        <title>Gemmobacter intermedius sp. nov., isolated from a white stork (Ciconia ciconia).</title>
        <authorList>
            <person name="Kampfer P."/>
            <person name="Jerzak L."/>
            <person name="Wilharm G."/>
            <person name="Golke J."/>
            <person name="Busse H.J."/>
            <person name="Glaeser S.P."/>
        </authorList>
    </citation>
    <scope>NUCLEOTIDE SEQUENCE [LARGE SCALE GENOMIC DNA]</scope>
    <source>
        <strain evidence="1 2">119/4</strain>
    </source>
</reference>
<evidence type="ECO:0000313" key="1">
    <source>
        <dbReference type="EMBL" id="RWY37138.1"/>
    </source>
</evidence>
<accession>A0A451GH02</accession>
<protein>
    <submittedName>
        <fullName evidence="1">Uncharacterized protein</fullName>
    </submittedName>
</protein>
<dbReference type="OrthoDB" id="7586141at2"/>
<organism evidence="1 2">
    <name type="scientific">Falsigemmobacter intermedius</name>
    <dbReference type="NCBI Taxonomy" id="1553448"/>
    <lineage>
        <taxon>Bacteria</taxon>
        <taxon>Pseudomonadati</taxon>
        <taxon>Pseudomonadota</taxon>
        <taxon>Alphaproteobacteria</taxon>
        <taxon>Rhodobacterales</taxon>
        <taxon>Paracoccaceae</taxon>
        <taxon>Falsigemmobacter</taxon>
    </lineage>
</organism>
<dbReference type="EMBL" id="SBLC01000052">
    <property type="protein sequence ID" value="RWY37138.1"/>
    <property type="molecule type" value="Genomic_DNA"/>
</dbReference>
<dbReference type="Proteomes" id="UP000287168">
    <property type="component" value="Unassembled WGS sequence"/>
</dbReference>
<evidence type="ECO:0000313" key="2">
    <source>
        <dbReference type="Proteomes" id="UP000287168"/>
    </source>
</evidence>